<dbReference type="Proteomes" id="UP000466442">
    <property type="component" value="Unassembled WGS sequence"/>
</dbReference>
<dbReference type="OrthoDB" id="6584360at2759"/>
<accession>A0A8S9XS15</accession>
<comment type="caution">
    <text evidence="2">The sequence shown here is derived from an EMBL/GenBank/DDBJ whole genome shotgun (WGS) entry which is preliminary data.</text>
</comment>
<name>A0A8S9XS15_APOLU</name>
<organism evidence="2 3">
    <name type="scientific">Apolygus lucorum</name>
    <name type="common">Small green plant bug</name>
    <name type="synonym">Lygocoris lucorum</name>
    <dbReference type="NCBI Taxonomy" id="248454"/>
    <lineage>
        <taxon>Eukaryota</taxon>
        <taxon>Metazoa</taxon>
        <taxon>Ecdysozoa</taxon>
        <taxon>Arthropoda</taxon>
        <taxon>Hexapoda</taxon>
        <taxon>Insecta</taxon>
        <taxon>Pterygota</taxon>
        <taxon>Neoptera</taxon>
        <taxon>Paraneoptera</taxon>
        <taxon>Hemiptera</taxon>
        <taxon>Heteroptera</taxon>
        <taxon>Panheteroptera</taxon>
        <taxon>Cimicomorpha</taxon>
        <taxon>Miridae</taxon>
        <taxon>Mirini</taxon>
        <taxon>Apolygus</taxon>
    </lineage>
</organism>
<gene>
    <name evidence="2" type="ORF">GE061_012325</name>
</gene>
<evidence type="ECO:0000313" key="2">
    <source>
        <dbReference type="EMBL" id="KAF6211810.1"/>
    </source>
</evidence>
<dbReference type="EMBL" id="WIXP02000004">
    <property type="protein sequence ID" value="KAF6211810.1"/>
    <property type="molecule type" value="Genomic_DNA"/>
</dbReference>
<evidence type="ECO:0000313" key="3">
    <source>
        <dbReference type="Proteomes" id="UP000466442"/>
    </source>
</evidence>
<sequence>MDESGVKTVPNNLPKHVALTGKSDVSKINAAKHGPTVTAVCAMSAVGHYVPPLFIYSRKRVSSRDYLILIKVFEDQVIGNNQSSDRSLKGGVAHHKSAGDIKII</sequence>
<reference evidence="2" key="1">
    <citation type="journal article" date="2021" name="Mol. Ecol. Resour.">
        <title>Apolygus lucorum genome provides insights into omnivorousness and mesophyll feeding.</title>
        <authorList>
            <person name="Liu Y."/>
            <person name="Liu H."/>
            <person name="Wang H."/>
            <person name="Huang T."/>
            <person name="Liu B."/>
            <person name="Yang B."/>
            <person name="Yin L."/>
            <person name="Li B."/>
            <person name="Zhang Y."/>
            <person name="Zhang S."/>
            <person name="Jiang F."/>
            <person name="Zhang X."/>
            <person name="Ren Y."/>
            <person name="Wang B."/>
            <person name="Wang S."/>
            <person name="Lu Y."/>
            <person name="Wu K."/>
            <person name="Fan W."/>
            <person name="Wang G."/>
        </authorList>
    </citation>
    <scope>NUCLEOTIDE SEQUENCE</scope>
    <source>
        <strain evidence="2">12Hb</strain>
    </source>
</reference>
<keyword evidence="3" id="KW-1185">Reference proteome</keyword>
<evidence type="ECO:0000256" key="1">
    <source>
        <dbReference type="SAM" id="MobiDB-lite"/>
    </source>
</evidence>
<feature type="region of interest" description="Disordered" evidence="1">
    <location>
        <begin position="81"/>
        <end position="104"/>
    </location>
</feature>
<evidence type="ECO:0008006" key="4">
    <source>
        <dbReference type="Google" id="ProtNLM"/>
    </source>
</evidence>
<protein>
    <recommendedName>
        <fullName evidence="4">DDE-1 domain-containing protein</fullName>
    </recommendedName>
</protein>
<proteinExistence type="predicted"/>
<dbReference type="AlphaFoldDB" id="A0A8S9XS15"/>